<evidence type="ECO:0000256" key="5">
    <source>
        <dbReference type="ARBA" id="ARBA00022900"/>
    </source>
</evidence>
<keyword evidence="3" id="KW-0964">Secreted</keyword>
<sequence length="134" mass="13979">MIKQITQRITLVTAAILLALAVGSSASASPTGGEGGTLFLSVTFDDGTIATQTLDCQSDSSDHPAAQTSCEQLAEAGGTIADIQPASFACTLELRPAQFRAIGFWDGQIVSYEDEFPNPCVGDRDTGGNLFSFI</sequence>
<keyword evidence="6" id="KW-1015">Disulfide bond</keyword>
<dbReference type="Proteomes" id="UP001595823">
    <property type="component" value="Unassembled WGS sequence"/>
</dbReference>
<dbReference type="EMBL" id="JBHSDK010000015">
    <property type="protein sequence ID" value="MFC4335930.1"/>
    <property type="molecule type" value="Genomic_DNA"/>
</dbReference>
<evidence type="ECO:0000313" key="9">
    <source>
        <dbReference type="EMBL" id="MFC4335930.1"/>
    </source>
</evidence>
<gene>
    <name evidence="9" type="ORF">ACFPET_12020</name>
</gene>
<proteinExistence type="inferred from homology"/>
<evidence type="ECO:0000256" key="4">
    <source>
        <dbReference type="ARBA" id="ARBA00022690"/>
    </source>
</evidence>
<feature type="chain" id="PRO_5046359626" evidence="7">
    <location>
        <begin position="29"/>
        <end position="134"/>
    </location>
</feature>
<keyword evidence="4" id="KW-0646">Protease inhibitor</keyword>
<evidence type="ECO:0000313" key="10">
    <source>
        <dbReference type="Proteomes" id="UP001595823"/>
    </source>
</evidence>
<comment type="subcellular location">
    <subcellularLocation>
        <location evidence="1">Secreted</location>
    </subcellularLocation>
</comment>
<dbReference type="SUPFAM" id="SSF55399">
    <property type="entry name" value="Subtilisin inhibitor"/>
    <property type="match status" value="1"/>
</dbReference>
<dbReference type="InterPro" id="IPR036819">
    <property type="entry name" value="Subtilisin_inhibitor-like_sf"/>
</dbReference>
<feature type="domain" description="Subtilisin inhibitor" evidence="8">
    <location>
        <begin position="51"/>
        <end position="118"/>
    </location>
</feature>
<evidence type="ECO:0000259" key="8">
    <source>
        <dbReference type="Pfam" id="PF00720"/>
    </source>
</evidence>
<accession>A0ABV8TZU5</accession>
<reference evidence="10" key="1">
    <citation type="journal article" date="2019" name="Int. J. Syst. Evol. Microbiol.">
        <title>The Global Catalogue of Microorganisms (GCM) 10K type strain sequencing project: providing services to taxonomists for standard genome sequencing and annotation.</title>
        <authorList>
            <consortium name="The Broad Institute Genomics Platform"/>
            <consortium name="The Broad Institute Genome Sequencing Center for Infectious Disease"/>
            <person name="Wu L."/>
            <person name="Ma J."/>
        </authorList>
    </citation>
    <scope>NUCLEOTIDE SEQUENCE [LARGE SCALE GENOMIC DNA]</scope>
    <source>
        <strain evidence="10">IBRC-M 10908</strain>
    </source>
</reference>
<dbReference type="Gene3D" id="3.30.350.10">
    <property type="entry name" value="Subtilisin inhibitor-like"/>
    <property type="match status" value="1"/>
</dbReference>
<protein>
    <submittedName>
        <fullName evidence="9">SSI family serine proteinase inhibitor</fullName>
    </submittedName>
</protein>
<name>A0ABV8TZU5_9ACTN</name>
<keyword evidence="10" id="KW-1185">Reference proteome</keyword>
<evidence type="ECO:0000256" key="7">
    <source>
        <dbReference type="SAM" id="SignalP"/>
    </source>
</evidence>
<evidence type="ECO:0000256" key="6">
    <source>
        <dbReference type="ARBA" id="ARBA00023157"/>
    </source>
</evidence>
<dbReference type="RefSeq" id="WP_380621273.1">
    <property type="nucleotide sequence ID" value="NZ_JBHSDK010000015.1"/>
</dbReference>
<evidence type="ECO:0000256" key="3">
    <source>
        <dbReference type="ARBA" id="ARBA00022525"/>
    </source>
</evidence>
<keyword evidence="5" id="KW-0722">Serine protease inhibitor</keyword>
<organism evidence="9 10">
    <name type="scientific">Salininema proteolyticum</name>
    <dbReference type="NCBI Taxonomy" id="1607685"/>
    <lineage>
        <taxon>Bacteria</taxon>
        <taxon>Bacillati</taxon>
        <taxon>Actinomycetota</taxon>
        <taxon>Actinomycetes</taxon>
        <taxon>Glycomycetales</taxon>
        <taxon>Glycomycetaceae</taxon>
        <taxon>Salininema</taxon>
    </lineage>
</organism>
<dbReference type="InterPro" id="IPR023549">
    <property type="entry name" value="Subtilisin_inhibitor"/>
</dbReference>
<comment type="caution">
    <text evidence="9">The sequence shown here is derived from an EMBL/GenBank/DDBJ whole genome shotgun (WGS) entry which is preliminary data.</text>
</comment>
<feature type="signal peptide" evidence="7">
    <location>
        <begin position="1"/>
        <end position="28"/>
    </location>
</feature>
<keyword evidence="7" id="KW-0732">Signal</keyword>
<comment type="similarity">
    <text evidence="2">Belongs to the protease inhibitor I16 (SSI) family.</text>
</comment>
<evidence type="ECO:0000256" key="2">
    <source>
        <dbReference type="ARBA" id="ARBA00010472"/>
    </source>
</evidence>
<dbReference type="Pfam" id="PF00720">
    <property type="entry name" value="SSI"/>
    <property type="match status" value="1"/>
</dbReference>
<evidence type="ECO:0000256" key="1">
    <source>
        <dbReference type="ARBA" id="ARBA00004613"/>
    </source>
</evidence>